<dbReference type="AlphaFoldDB" id="A0A5M4FEA6"/>
<evidence type="ECO:0000313" key="3">
    <source>
        <dbReference type="EMBL" id="KAA1397548.1"/>
    </source>
</evidence>
<protein>
    <submittedName>
        <fullName evidence="3">Uncharacterized protein</fullName>
    </submittedName>
</protein>
<reference evidence="3" key="1">
    <citation type="submission" date="2019-09" db="EMBL/GenBank/DDBJ databases">
        <authorList>
            <person name="Li J."/>
        </authorList>
    </citation>
    <scope>NUCLEOTIDE SEQUENCE [LARGE SCALE GENOMIC DNA]</scope>
    <source>
        <strain evidence="3">JCM 14732</strain>
    </source>
</reference>
<keyword evidence="1" id="KW-0175">Coiled coil</keyword>
<comment type="caution">
    <text evidence="3">The sequence shown here is derived from an EMBL/GenBank/DDBJ whole genome shotgun (WGS) entry which is preliminary data.</text>
</comment>
<accession>A0A5M4FEA6</accession>
<feature type="transmembrane region" description="Helical" evidence="2">
    <location>
        <begin position="12"/>
        <end position="32"/>
    </location>
</feature>
<sequence>MASSRRNPRSRRAVGATGLLISAVVVATAGIIVSTVPVLVAATVYAVVAGVVAARMLSNELADRRREWSLERAHIVDDNRRASVARSREHIEFANQMGSRIRLRDAQLAELRDVLVTYEIDIAKARERLSEERARVEALEADVDAARSDLESAQFDLARALDSLAESESAELDARAQLLAWEEAATQEERRQHDRSA</sequence>
<dbReference type="Proteomes" id="UP000380867">
    <property type="component" value="Unassembled WGS sequence"/>
</dbReference>
<organism evidence="3 4">
    <name type="scientific">Aeromicrobium ginsengisoli</name>
    <dbReference type="NCBI Taxonomy" id="363867"/>
    <lineage>
        <taxon>Bacteria</taxon>
        <taxon>Bacillati</taxon>
        <taxon>Actinomycetota</taxon>
        <taxon>Actinomycetes</taxon>
        <taxon>Propionibacteriales</taxon>
        <taxon>Nocardioidaceae</taxon>
        <taxon>Aeromicrobium</taxon>
    </lineage>
</organism>
<name>A0A5M4FEA6_9ACTN</name>
<keyword evidence="2" id="KW-0812">Transmembrane</keyword>
<dbReference type="OrthoDB" id="3747834at2"/>
<feature type="coiled-coil region" evidence="1">
    <location>
        <begin position="108"/>
        <end position="156"/>
    </location>
</feature>
<keyword evidence="4" id="KW-1185">Reference proteome</keyword>
<dbReference type="EMBL" id="SDPQ02000002">
    <property type="protein sequence ID" value="KAA1397548.1"/>
    <property type="molecule type" value="Genomic_DNA"/>
</dbReference>
<evidence type="ECO:0000256" key="1">
    <source>
        <dbReference type="SAM" id="Coils"/>
    </source>
</evidence>
<evidence type="ECO:0000313" key="4">
    <source>
        <dbReference type="Proteomes" id="UP000380867"/>
    </source>
</evidence>
<gene>
    <name evidence="3" type="ORF">ESP70_009255</name>
</gene>
<feature type="transmembrane region" description="Helical" evidence="2">
    <location>
        <begin position="38"/>
        <end position="57"/>
    </location>
</feature>
<evidence type="ECO:0000256" key="2">
    <source>
        <dbReference type="SAM" id="Phobius"/>
    </source>
</evidence>
<dbReference type="RefSeq" id="WP_149688998.1">
    <property type="nucleotide sequence ID" value="NZ_SDPQ02000002.1"/>
</dbReference>
<proteinExistence type="predicted"/>
<keyword evidence="2" id="KW-1133">Transmembrane helix</keyword>
<keyword evidence="2" id="KW-0472">Membrane</keyword>